<dbReference type="SUPFAM" id="SSF109854">
    <property type="entry name" value="DinB/YfiT-like putative metalloenzymes"/>
    <property type="match status" value="1"/>
</dbReference>
<dbReference type="OrthoDB" id="4548523at2"/>
<sequence>MTGWAPKAELLRYLQAGREALLWKTEGLGEYDLRRPMTPTGTNLLGLVKHVAACEMGYLGAVFGRPADEPQPWFAEDADPQADLFATADESPADVVALYRRVWAHSDATVEALELDAVGRVPWWAEGGQEITLHRALVHMIAETHRHAGHADILRERIDGTAGLRDGNDNMPPGDETHRREYHDRLETLAREAGGR</sequence>
<dbReference type="AlphaFoldDB" id="A0A4Q7UYU8"/>
<dbReference type="Gene3D" id="1.20.120.450">
    <property type="entry name" value="dinb family like domain"/>
    <property type="match status" value="1"/>
</dbReference>
<evidence type="ECO:0000313" key="2">
    <source>
        <dbReference type="Proteomes" id="UP000291591"/>
    </source>
</evidence>
<name>A0A4Q7UYU8_PSEST</name>
<dbReference type="InterPro" id="IPR007061">
    <property type="entry name" value="MST-like"/>
</dbReference>
<keyword evidence="2" id="KW-1185">Reference proteome</keyword>
<protein>
    <submittedName>
        <fullName evidence="1">Uncharacterized protein DUF664</fullName>
    </submittedName>
</protein>
<dbReference type="Proteomes" id="UP000291591">
    <property type="component" value="Unassembled WGS sequence"/>
</dbReference>
<comment type="caution">
    <text evidence="1">The sequence shown here is derived from an EMBL/GenBank/DDBJ whole genome shotgun (WGS) entry which is preliminary data.</text>
</comment>
<organism evidence="1 2">
    <name type="scientific">Pseudonocardia sediminis</name>
    <dbReference type="NCBI Taxonomy" id="1397368"/>
    <lineage>
        <taxon>Bacteria</taxon>
        <taxon>Bacillati</taxon>
        <taxon>Actinomycetota</taxon>
        <taxon>Actinomycetes</taxon>
        <taxon>Pseudonocardiales</taxon>
        <taxon>Pseudonocardiaceae</taxon>
        <taxon>Pseudonocardia</taxon>
    </lineage>
</organism>
<reference evidence="1 2" key="1">
    <citation type="submission" date="2019-02" db="EMBL/GenBank/DDBJ databases">
        <title>Sequencing the genomes of 1000 actinobacteria strains.</title>
        <authorList>
            <person name="Klenk H.-P."/>
        </authorList>
    </citation>
    <scope>NUCLEOTIDE SEQUENCE [LARGE SCALE GENOMIC DNA]</scope>
    <source>
        <strain evidence="1 2">DSM 45779</strain>
    </source>
</reference>
<evidence type="ECO:0000313" key="1">
    <source>
        <dbReference type="EMBL" id="RZT86304.1"/>
    </source>
</evidence>
<gene>
    <name evidence="1" type="ORF">EV383_3197</name>
</gene>
<dbReference type="EMBL" id="SHKL01000001">
    <property type="protein sequence ID" value="RZT86304.1"/>
    <property type="molecule type" value="Genomic_DNA"/>
</dbReference>
<dbReference type="InterPro" id="IPR034660">
    <property type="entry name" value="DinB/YfiT-like"/>
</dbReference>
<dbReference type="Pfam" id="PF04978">
    <property type="entry name" value="MST"/>
    <property type="match status" value="1"/>
</dbReference>
<dbReference type="RefSeq" id="WP_130290625.1">
    <property type="nucleotide sequence ID" value="NZ_SHKL01000001.1"/>
</dbReference>
<accession>A0A4Q7UYU8</accession>
<proteinExistence type="predicted"/>